<keyword evidence="2" id="KW-1185">Reference proteome</keyword>
<name>A0A975BWV7_9BACT</name>
<protein>
    <submittedName>
        <fullName evidence="1">Uncharacterized protein</fullName>
    </submittedName>
</protein>
<proteinExistence type="predicted"/>
<evidence type="ECO:0000313" key="2">
    <source>
        <dbReference type="Proteomes" id="UP000663722"/>
    </source>
</evidence>
<dbReference type="KEGG" id="dmm:dnm_093320"/>
<evidence type="ECO:0000313" key="1">
    <source>
        <dbReference type="EMBL" id="QTA93231.1"/>
    </source>
</evidence>
<organism evidence="1 2">
    <name type="scientific">Desulfonema magnum</name>
    <dbReference type="NCBI Taxonomy" id="45655"/>
    <lineage>
        <taxon>Bacteria</taxon>
        <taxon>Pseudomonadati</taxon>
        <taxon>Thermodesulfobacteriota</taxon>
        <taxon>Desulfobacteria</taxon>
        <taxon>Desulfobacterales</taxon>
        <taxon>Desulfococcaceae</taxon>
        <taxon>Desulfonema</taxon>
    </lineage>
</organism>
<accession>A0A975BWV7</accession>
<gene>
    <name evidence="1" type="ORF">dnm_093320</name>
</gene>
<sequence>MLSVLSLMCYSIIRFFDPNRPVIPAFAGMTEQNLIIER</sequence>
<reference evidence="1" key="1">
    <citation type="journal article" date="2021" name="Microb. Physiol.">
        <title>Proteogenomic Insights into the Physiology of Marine, Sulfate-Reducing, Filamentous Desulfonema limicola and Desulfonema magnum.</title>
        <authorList>
            <person name="Schnaars V."/>
            <person name="Wohlbrand L."/>
            <person name="Scheve S."/>
            <person name="Hinrichs C."/>
            <person name="Reinhardt R."/>
            <person name="Rabus R."/>
        </authorList>
    </citation>
    <scope>NUCLEOTIDE SEQUENCE</scope>
    <source>
        <strain evidence="1">4be13</strain>
    </source>
</reference>
<dbReference type="Proteomes" id="UP000663722">
    <property type="component" value="Chromosome"/>
</dbReference>
<dbReference type="AlphaFoldDB" id="A0A975BWV7"/>
<dbReference type="EMBL" id="CP061800">
    <property type="protein sequence ID" value="QTA93231.1"/>
    <property type="molecule type" value="Genomic_DNA"/>
</dbReference>